<dbReference type="Gene3D" id="3.10.105.10">
    <property type="entry name" value="Dipeptide-binding Protein, Domain 3"/>
    <property type="match status" value="1"/>
</dbReference>
<dbReference type="EMBL" id="UOFJ01000351">
    <property type="protein sequence ID" value="VAW68596.1"/>
    <property type="molecule type" value="Genomic_DNA"/>
</dbReference>
<evidence type="ECO:0000313" key="1">
    <source>
        <dbReference type="EMBL" id="VAW68596.1"/>
    </source>
</evidence>
<gene>
    <name evidence="1" type="ORF">MNBD_GAMMA10-3180</name>
</gene>
<proteinExistence type="predicted"/>
<protein>
    <submittedName>
        <fullName evidence="1">Uncharacterized protein</fullName>
    </submittedName>
</protein>
<dbReference type="AlphaFoldDB" id="A0A3B0YJU6"/>
<organism evidence="1">
    <name type="scientific">hydrothermal vent metagenome</name>
    <dbReference type="NCBI Taxonomy" id="652676"/>
    <lineage>
        <taxon>unclassified sequences</taxon>
        <taxon>metagenomes</taxon>
        <taxon>ecological metagenomes</taxon>
    </lineage>
</organism>
<sequence length="57" mass="6919">MDRVLLKGNYLVPNWYINTHRIAWWDKFNRPDTLPLYYSVESWMLSSWWAKEQKGGG</sequence>
<name>A0A3B0YJU6_9ZZZZ</name>
<dbReference type="Gene3D" id="3.40.190.10">
    <property type="entry name" value="Periplasmic binding protein-like II"/>
    <property type="match status" value="1"/>
</dbReference>
<accession>A0A3B0YJU6</accession>
<reference evidence="1" key="1">
    <citation type="submission" date="2018-06" db="EMBL/GenBank/DDBJ databases">
        <authorList>
            <person name="Zhirakovskaya E."/>
        </authorList>
    </citation>
    <scope>NUCLEOTIDE SEQUENCE</scope>
</reference>